<organism evidence="2 3">
    <name type="scientific">Rodentibacter genomosp. 1</name>
    <dbReference type="NCBI Taxonomy" id="1908264"/>
    <lineage>
        <taxon>Bacteria</taxon>
        <taxon>Pseudomonadati</taxon>
        <taxon>Pseudomonadota</taxon>
        <taxon>Gammaproteobacteria</taxon>
        <taxon>Pasteurellales</taxon>
        <taxon>Pasteurellaceae</taxon>
        <taxon>Rodentibacter</taxon>
    </lineage>
</organism>
<keyword evidence="1" id="KW-0472">Membrane</keyword>
<dbReference type="STRING" id="1908264.BKK54_01120"/>
<gene>
    <name evidence="2" type="ORF">BKK54_01120</name>
</gene>
<dbReference type="EMBL" id="MLHN01000002">
    <property type="protein sequence ID" value="OOF51968.1"/>
    <property type="molecule type" value="Genomic_DNA"/>
</dbReference>
<evidence type="ECO:0000313" key="2">
    <source>
        <dbReference type="EMBL" id="OOF51968.1"/>
    </source>
</evidence>
<evidence type="ECO:0000256" key="1">
    <source>
        <dbReference type="SAM" id="Phobius"/>
    </source>
</evidence>
<dbReference type="Proteomes" id="UP000188481">
    <property type="component" value="Unassembled WGS sequence"/>
</dbReference>
<keyword evidence="3" id="KW-1185">Reference proteome</keyword>
<feature type="transmembrane region" description="Helical" evidence="1">
    <location>
        <begin position="43"/>
        <end position="62"/>
    </location>
</feature>
<name>A0A1V3JA36_9PAST</name>
<accession>A0A1V3JA36</accession>
<keyword evidence="1" id="KW-0812">Transmembrane</keyword>
<feature type="transmembrane region" description="Helical" evidence="1">
    <location>
        <begin position="5"/>
        <end position="23"/>
    </location>
</feature>
<sequence>MKERLIVAINYLGSFCIALLEFIARGDTKTFEIFGYSINTQQIHFLSMMIFMYLTLLNWSMVSKCLKRILSKFL</sequence>
<dbReference type="AlphaFoldDB" id="A0A1V3JA36"/>
<protein>
    <submittedName>
        <fullName evidence="2">Uncharacterized protein</fullName>
    </submittedName>
</protein>
<keyword evidence="1" id="KW-1133">Transmembrane helix</keyword>
<comment type="caution">
    <text evidence="2">The sequence shown here is derived from an EMBL/GenBank/DDBJ whole genome shotgun (WGS) entry which is preliminary data.</text>
</comment>
<reference evidence="2 3" key="1">
    <citation type="submission" date="2016-10" db="EMBL/GenBank/DDBJ databases">
        <title>Rodentibacter gen. nov. and new species.</title>
        <authorList>
            <person name="Christensen H."/>
        </authorList>
    </citation>
    <scope>NUCLEOTIDE SEQUENCE [LARGE SCALE GENOMIC DNA]</scope>
    <source>
        <strain evidence="3">ppn416</strain>
    </source>
</reference>
<evidence type="ECO:0000313" key="3">
    <source>
        <dbReference type="Proteomes" id="UP000188481"/>
    </source>
</evidence>
<proteinExistence type="predicted"/>